<dbReference type="Pfam" id="PF01420">
    <property type="entry name" value="Methylase_S"/>
    <property type="match status" value="2"/>
</dbReference>
<keyword evidence="7" id="KW-1185">Reference proteome</keyword>
<gene>
    <name evidence="6" type="ORF">KUV50_10485</name>
</gene>
<dbReference type="GO" id="GO:0004519">
    <property type="term" value="F:endonuclease activity"/>
    <property type="evidence" value="ECO:0007669"/>
    <property type="project" value="UniProtKB-KW"/>
</dbReference>
<keyword evidence="2" id="KW-0680">Restriction system</keyword>
<dbReference type="PANTHER" id="PTHR30408:SF12">
    <property type="entry name" value="TYPE I RESTRICTION ENZYME MJAVIII SPECIFICITY SUBUNIT"/>
    <property type="match status" value="1"/>
</dbReference>
<evidence type="ECO:0000256" key="1">
    <source>
        <dbReference type="ARBA" id="ARBA00010923"/>
    </source>
</evidence>
<proteinExistence type="inferred from homology"/>
<dbReference type="EMBL" id="JAHVHU010000009">
    <property type="protein sequence ID" value="MBY5958561.1"/>
    <property type="molecule type" value="Genomic_DNA"/>
</dbReference>
<feature type="domain" description="Type I restriction modification DNA specificity" evidence="5">
    <location>
        <begin position="1"/>
        <end position="172"/>
    </location>
</feature>
<dbReference type="SUPFAM" id="SSF116734">
    <property type="entry name" value="DNA methylase specificity domain"/>
    <property type="match status" value="2"/>
</dbReference>
<dbReference type="CDD" id="cd17496">
    <property type="entry name" value="RMtype1_S_BliBORF2384P-TRD1-CR1_like"/>
    <property type="match status" value="1"/>
</dbReference>
<keyword evidence="4" id="KW-0175">Coiled coil</keyword>
<dbReference type="CDD" id="cd17495">
    <property type="entry name" value="RMtype1_S_Cep9333ORF4827P-TRD2-CR2_like"/>
    <property type="match status" value="1"/>
</dbReference>
<evidence type="ECO:0000256" key="3">
    <source>
        <dbReference type="ARBA" id="ARBA00023125"/>
    </source>
</evidence>
<dbReference type="EC" id="3.1.21.-" evidence="6"/>
<dbReference type="InterPro" id="IPR052021">
    <property type="entry name" value="Type-I_RS_S_subunit"/>
</dbReference>
<evidence type="ECO:0000256" key="2">
    <source>
        <dbReference type="ARBA" id="ARBA00022747"/>
    </source>
</evidence>
<dbReference type="GO" id="GO:0003677">
    <property type="term" value="F:DNA binding"/>
    <property type="evidence" value="ECO:0007669"/>
    <property type="project" value="UniProtKB-KW"/>
</dbReference>
<keyword evidence="3" id="KW-0238">DNA-binding</keyword>
<accession>A0A953HXP7</accession>
<dbReference type="PANTHER" id="PTHR30408">
    <property type="entry name" value="TYPE-1 RESTRICTION ENZYME ECOKI SPECIFICITY PROTEIN"/>
    <property type="match status" value="1"/>
</dbReference>
<dbReference type="GO" id="GO:0009307">
    <property type="term" value="P:DNA restriction-modification system"/>
    <property type="evidence" value="ECO:0007669"/>
    <property type="project" value="UniProtKB-KW"/>
</dbReference>
<dbReference type="Gene3D" id="3.90.220.20">
    <property type="entry name" value="DNA methylase specificity domains"/>
    <property type="match status" value="2"/>
</dbReference>
<name>A0A953HXP7_9BACT</name>
<evidence type="ECO:0000256" key="4">
    <source>
        <dbReference type="SAM" id="Coils"/>
    </source>
</evidence>
<evidence type="ECO:0000313" key="7">
    <source>
        <dbReference type="Proteomes" id="UP000753961"/>
    </source>
</evidence>
<dbReference type="RefSeq" id="WP_222580099.1">
    <property type="nucleotide sequence ID" value="NZ_JAHVHU010000009.1"/>
</dbReference>
<dbReference type="InterPro" id="IPR044946">
    <property type="entry name" value="Restrct_endonuc_typeI_TRD_sf"/>
</dbReference>
<comment type="similarity">
    <text evidence="1">Belongs to the type-I restriction system S methylase family.</text>
</comment>
<keyword evidence="6" id="KW-0540">Nuclease</keyword>
<dbReference type="AlphaFoldDB" id="A0A953HXP7"/>
<feature type="coiled-coil region" evidence="4">
    <location>
        <begin position="153"/>
        <end position="180"/>
    </location>
</feature>
<organism evidence="6 7">
    <name type="scientific">Membranihabitans marinus</name>
    <dbReference type="NCBI Taxonomy" id="1227546"/>
    <lineage>
        <taxon>Bacteria</taxon>
        <taxon>Pseudomonadati</taxon>
        <taxon>Bacteroidota</taxon>
        <taxon>Saprospiria</taxon>
        <taxon>Saprospirales</taxon>
        <taxon>Saprospiraceae</taxon>
        <taxon>Membranihabitans</taxon>
    </lineage>
</organism>
<protein>
    <submittedName>
        <fullName evidence="6">Restriction endonuclease subunit S</fullName>
        <ecNumber evidence="6">3.1.21.-</ecNumber>
    </submittedName>
</protein>
<reference evidence="6" key="1">
    <citation type="submission" date="2021-06" db="EMBL/GenBank/DDBJ databases">
        <title>44 bacteria genomes isolated from Dapeng, Shenzhen.</title>
        <authorList>
            <person name="Zheng W."/>
            <person name="Yu S."/>
            <person name="Huang Y."/>
        </authorList>
    </citation>
    <scope>NUCLEOTIDE SEQUENCE</scope>
    <source>
        <strain evidence="6">DP5N28-2</strain>
    </source>
</reference>
<sequence length="390" mass="44334">MSDWKEGYLSELLDVIMGQSPKGETCNTDAIGLPLLNGPTEFGIKSPTPIQFTNDPKKVAEEEDILFCVRGSTTGKMNWADQTYAIGRGIASIKHKIGKEYSRFAMAILEYNLPLLLSSATGSTFPNVSKKQLNNLEILIPPLPEQRAIVEVLSSLDDKIDLLHRQNQTLEQMAETLFRQWFVHRPEPVEGEEADEGWEEGVLGDEFDFTMGQSPPGSSYNEEGVGIPMYQGNRDFAFRFPQNRVFTTEPKRFAQKFDTLVSVRAPVGEQNMAIEKCCIGRGVAAFRYKSNPNFYTYTFFKMKSLMDEIKQFNETGTVFGLITKSDFQEMEISLPPLKNVERFQKEVKPIDDKIILNCTQIRTLEKFRDTLLPKLMSGEVRVDPKQFMEK</sequence>
<keyword evidence="6" id="KW-0255">Endonuclease</keyword>
<dbReference type="InterPro" id="IPR000055">
    <property type="entry name" value="Restrct_endonuc_typeI_TRD"/>
</dbReference>
<evidence type="ECO:0000313" key="6">
    <source>
        <dbReference type="EMBL" id="MBY5958561.1"/>
    </source>
</evidence>
<keyword evidence="6" id="KW-0378">Hydrolase</keyword>
<dbReference type="Proteomes" id="UP000753961">
    <property type="component" value="Unassembled WGS sequence"/>
</dbReference>
<comment type="caution">
    <text evidence="6">The sequence shown here is derived from an EMBL/GenBank/DDBJ whole genome shotgun (WGS) entry which is preliminary data.</text>
</comment>
<evidence type="ECO:0000259" key="5">
    <source>
        <dbReference type="Pfam" id="PF01420"/>
    </source>
</evidence>
<dbReference type="GO" id="GO:0016787">
    <property type="term" value="F:hydrolase activity"/>
    <property type="evidence" value="ECO:0007669"/>
    <property type="project" value="UniProtKB-KW"/>
</dbReference>
<feature type="domain" description="Type I restriction modification DNA specificity" evidence="5">
    <location>
        <begin position="196"/>
        <end position="365"/>
    </location>
</feature>